<dbReference type="Gene3D" id="3.40.1580.10">
    <property type="entry name" value="SMI1/KNR4-like"/>
    <property type="match status" value="1"/>
</dbReference>
<name>A0A1M7Z351_9VIBR</name>
<evidence type="ECO:0000313" key="2">
    <source>
        <dbReference type="Proteomes" id="UP000184600"/>
    </source>
</evidence>
<protein>
    <recommendedName>
        <fullName evidence="3">SMI1 / KNR4 family protein</fullName>
    </recommendedName>
</protein>
<evidence type="ECO:0008006" key="3">
    <source>
        <dbReference type="Google" id="ProtNLM"/>
    </source>
</evidence>
<dbReference type="STRING" id="1117707.VQ7734_05022"/>
<organism evidence="1 2">
    <name type="scientific">Vibrio quintilis</name>
    <dbReference type="NCBI Taxonomy" id="1117707"/>
    <lineage>
        <taxon>Bacteria</taxon>
        <taxon>Pseudomonadati</taxon>
        <taxon>Pseudomonadota</taxon>
        <taxon>Gammaproteobacteria</taxon>
        <taxon>Vibrionales</taxon>
        <taxon>Vibrionaceae</taxon>
        <taxon>Vibrio</taxon>
    </lineage>
</organism>
<dbReference type="Proteomes" id="UP000184600">
    <property type="component" value="Unassembled WGS sequence"/>
</dbReference>
<reference evidence="2" key="1">
    <citation type="submission" date="2016-12" db="EMBL/GenBank/DDBJ databases">
        <authorList>
            <person name="Rodrigo-Torres L."/>
            <person name="Arahal R.D."/>
            <person name="Lucena T."/>
        </authorList>
    </citation>
    <scope>NUCLEOTIDE SEQUENCE [LARGE SCALE GENOMIC DNA]</scope>
</reference>
<sequence>MLFGISTNEEPYDIEAENYIRDEIEYFDNPLIIGSNSSNNYYVINCDNNDESVYCWDRTHIHYDDNYDYAEVDEEGKIYKFSDTFDEFFDAIFNNIGEEKDIQIVKL</sequence>
<keyword evidence="2" id="KW-1185">Reference proteome</keyword>
<evidence type="ECO:0000313" key="1">
    <source>
        <dbReference type="EMBL" id="SHO59242.1"/>
    </source>
</evidence>
<dbReference type="EMBL" id="FRFG01000108">
    <property type="protein sequence ID" value="SHO59242.1"/>
    <property type="molecule type" value="Genomic_DNA"/>
</dbReference>
<dbReference type="InterPro" id="IPR037883">
    <property type="entry name" value="Knr4/Smi1-like_sf"/>
</dbReference>
<gene>
    <name evidence="1" type="ORF">VQ7734_05022</name>
</gene>
<dbReference type="AlphaFoldDB" id="A0A1M7Z351"/>
<accession>A0A1M7Z351</accession>
<proteinExistence type="predicted"/>
<dbReference type="SUPFAM" id="SSF160631">
    <property type="entry name" value="SMI1/KNR4-like"/>
    <property type="match status" value="1"/>
</dbReference>